<evidence type="ECO:0000313" key="10">
    <source>
        <dbReference type="Proteomes" id="UP000215902"/>
    </source>
</evidence>
<keyword evidence="6" id="KW-0966">Cell projection</keyword>
<feature type="coiled-coil region" evidence="7">
    <location>
        <begin position="239"/>
        <end position="283"/>
    </location>
</feature>
<keyword evidence="5" id="KW-0969">Cilium</keyword>
<evidence type="ECO:0000256" key="5">
    <source>
        <dbReference type="ARBA" id="ARBA00023069"/>
    </source>
</evidence>
<dbReference type="PANTHER" id="PTHR31954:SF1">
    <property type="entry name" value="CILIA- AND FLAGELLA-ASSOCIATED PROTEIN 157"/>
    <property type="match status" value="1"/>
</dbReference>
<comment type="subcellular location">
    <subcellularLocation>
        <location evidence="1">Cell projection</location>
        <location evidence="1">Cilium</location>
    </subcellularLocation>
</comment>
<dbReference type="AlphaFoldDB" id="A0A267E7Y8"/>
<keyword evidence="10" id="KW-1185">Reference proteome</keyword>
<reference evidence="9 10" key="1">
    <citation type="submission" date="2017-06" db="EMBL/GenBank/DDBJ databases">
        <title>A platform for efficient transgenesis in Macrostomum lignano, a flatworm model organism for stem cell research.</title>
        <authorList>
            <person name="Berezikov E."/>
        </authorList>
    </citation>
    <scope>NUCLEOTIDE SEQUENCE [LARGE SCALE GENOMIC DNA]</scope>
    <source>
        <strain evidence="9">DV1</strain>
        <tissue evidence="9">Whole organism</tissue>
    </source>
</reference>
<name>A0A267E7Y8_9PLAT</name>
<dbReference type="InterPro" id="IPR038844">
    <property type="entry name" value="CFAP157"/>
</dbReference>
<comment type="caution">
    <text evidence="9">The sequence shown here is derived from an EMBL/GenBank/DDBJ whole genome shotgun (WGS) entry which is preliminary data.</text>
</comment>
<organism evidence="9 10">
    <name type="scientific">Macrostomum lignano</name>
    <dbReference type="NCBI Taxonomy" id="282301"/>
    <lineage>
        <taxon>Eukaryota</taxon>
        <taxon>Metazoa</taxon>
        <taxon>Spiralia</taxon>
        <taxon>Lophotrochozoa</taxon>
        <taxon>Platyhelminthes</taxon>
        <taxon>Rhabditophora</taxon>
        <taxon>Macrostomorpha</taxon>
        <taxon>Macrostomida</taxon>
        <taxon>Macrostomidae</taxon>
        <taxon>Macrostomum</taxon>
    </lineage>
</organism>
<keyword evidence="4 7" id="KW-0175">Coiled coil</keyword>
<dbReference type="STRING" id="282301.A0A267E7Y8"/>
<evidence type="ECO:0000256" key="4">
    <source>
        <dbReference type="ARBA" id="ARBA00023054"/>
    </source>
</evidence>
<dbReference type="GO" id="GO:0036064">
    <property type="term" value="C:ciliary basal body"/>
    <property type="evidence" value="ECO:0007669"/>
    <property type="project" value="TreeGrafter"/>
</dbReference>
<evidence type="ECO:0000256" key="6">
    <source>
        <dbReference type="ARBA" id="ARBA00023273"/>
    </source>
</evidence>
<evidence type="ECO:0000256" key="1">
    <source>
        <dbReference type="ARBA" id="ARBA00004138"/>
    </source>
</evidence>
<feature type="region of interest" description="Disordered" evidence="8">
    <location>
        <begin position="424"/>
        <end position="467"/>
    </location>
</feature>
<dbReference type="EMBL" id="NIVC01002452">
    <property type="protein sequence ID" value="PAA57715.1"/>
    <property type="molecule type" value="Genomic_DNA"/>
</dbReference>
<evidence type="ECO:0000256" key="3">
    <source>
        <dbReference type="ARBA" id="ARBA00014087"/>
    </source>
</evidence>
<feature type="non-terminal residue" evidence="9">
    <location>
        <position position="1"/>
    </location>
</feature>
<evidence type="ECO:0000313" key="9">
    <source>
        <dbReference type="EMBL" id="PAA57715.1"/>
    </source>
</evidence>
<dbReference type="OrthoDB" id="166611at2759"/>
<protein>
    <recommendedName>
        <fullName evidence="3">Cilia- and flagella-associated protein 157</fullName>
    </recommendedName>
</protein>
<feature type="compositionally biased region" description="Basic residues" evidence="8">
    <location>
        <begin position="1"/>
        <end position="20"/>
    </location>
</feature>
<sequence length="530" mass="59163">PQPTMGKKKKGGGKKSKKSSRAQSGATGQAGAGAKLAPALPDKREQEAKLRQLKDLQRRVSGLQRRCDELELLNDQLKSKRVTVSGDMEEITEYLRDRVSEKTNTCAELQEELRALQEAYEKDQKSYEERMEKQKKEFRDTKEQLEQDGFTLQSKLTTLDEYRIQKEEMHEKFQEMDEKMKRQEEIHKEEIYLLERETVVQKDSLRKEMVEKVNDVASEFRKVSNRQMAETTRKTIEENAALNRQLGSLSEKITGLIEENDKVKAKEKEQQREIEVLESIEKEMLAKTANSLKTIRSLADVCRDRDTQLIDMEERAEAGDSVQSEHSLLGAQAESQSQELVAMRTETSNQLTELDRLAELARQTARIHRRFQRLLRQSERAVSDAFSTLTPDEEMTEAEAVILRRKMLVSLLELLHMAARVGLGPEPASLGRAGQPGTVERKPLRASSASGGAPSSAGKRGSGGGLVSERLSELGLAPAAAATKRSGGGGGGVSSRTEFVAEKLATQLPPGGLLEPLILRRGRPVPAGIF</sequence>
<proteinExistence type="inferred from homology"/>
<accession>A0A267E7Y8</accession>
<evidence type="ECO:0000256" key="2">
    <source>
        <dbReference type="ARBA" id="ARBA00010841"/>
    </source>
</evidence>
<gene>
    <name evidence="9" type="ORF">BOX15_Mlig009345g1</name>
</gene>
<dbReference type="GO" id="GO:0008017">
    <property type="term" value="F:microtubule binding"/>
    <property type="evidence" value="ECO:0007669"/>
    <property type="project" value="TreeGrafter"/>
</dbReference>
<evidence type="ECO:0000256" key="8">
    <source>
        <dbReference type="SAM" id="MobiDB-lite"/>
    </source>
</evidence>
<feature type="region of interest" description="Disordered" evidence="8">
    <location>
        <begin position="1"/>
        <end position="47"/>
    </location>
</feature>
<dbReference type="Proteomes" id="UP000215902">
    <property type="component" value="Unassembled WGS sequence"/>
</dbReference>
<dbReference type="PANTHER" id="PTHR31954">
    <property type="entry name" value="CILIA- AND FLAGELLA-ASSOCIATED PROTEIN 157"/>
    <property type="match status" value="1"/>
</dbReference>
<feature type="compositionally biased region" description="Low complexity" evidence="8">
    <location>
        <begin position="446"/>
        <end position="459"/>
    </location>
</feature>
<feature type="compositionally biased region" description="Low complexity" evidence="8">
    <location>
        <begin position="22"/>
        <end position="40"/>
    </location>
</feature>
<comment type="similarity">
    <text evidence="2">Belongs to the CFAP157 family.</text>
</comment>
<evidence type="ECO:0000256" key="7">
    <source>
        <dbReference type="SAM" id="Coils"/>
    </source>
</evidence>